<comment type="caution">
    <text evidence="2">The sequence shown here is derived from an EMBL/GenBank/DDBJ whole genome shotgun (WGS) entry which is preliminary data.</text>
</comment>
<name>L9V9U1_NATMM</name>
<dbReference type="Pfam" id="PF03008">
    <property type="entry name" value="DUF234"/>
    <property type="match status" value="1"/>
</dbReference>
<dbReference type="InterPro" id="IPR011335">
    <property type="entry name" value="Restrct_endonuc-II-like"/>
</dbReference>
<dbReference type="SUPFAM" id="SSF52980">
    <property type="entry name" value="Restriction endonuclease-like"/>
    <property type="match status" value="1"/>
</dbReference>
<dbReference type="Proteomes" id="UP000011543">
    <property type="component" value="Unassembled WGS sequence"/>
</dbReference>
<proteinExistence type="predicted"/>
<feature type="domain" description="DUF234" evidence="1">
    <location>
        <begin position="4"/>
        <end position="48"/>
    </location>
</feature>
<dbReference type="InterPro" id="IPR004256">
    <property type="entry name" value="DUF234"/>
</dbReference>
<dbReference type="OrthoDB" id="132045at2157"/>
<dbReference type="PATRIC" id="fig|547559.17.peg.209"/>
<gene>
    <name evidence="2" type="ORF">C500_01088</name>
</gene>
<accession>L9V9U1</accession>
<sequence length="114" mass="12652">MSQAVQQASFPVDCSRVGRWWYKEAEIDIVGLDPQTETLLLGECKWTTTPVGPSLLAALEALEEDVRWKGADRTVVYALFSHSGFSAELRQLADDRSDLSLYTPPDLATIFAFA</sequence>
<organism evidence="2 3">
    <name type="scientific">Natrialba magadii (strain ATCC 43099 / DSM 3394 / CCM 3739 / CIP 104546 / IAM 13178 / JCM 8861 / NBRC 102185 / NCIMB 2190 / MS3)</name>
    <name type="common">Natronobacterium magadii</name>
    <dbReference type="NCBI Taxonomy" id="547559"/>
    <lineage>
        <taxon>Archaea</taxon>
        <taxon>Methanobacteriati</taxon>
        <taxon>Methanobacteriota</taxon>
        <taxon>Stenosarchaea group</taxon>
        <taxon>Halobacteria</taxon>
        <taxon>Halobacteriales</taxon>
        <taxon>Natrialbaceae</taxon>
        <taxon>Natrialba</taxon>
    </lineage>
</organism>
<evidence type="ECO:0000313" key="2">
    <source>
        <dbReference type="EMBL" id="ELY33777.1"/>
    </source>
</evidence>
<evidence type="ECO:0000313" key="3">
    <source>
        <dbReference type="Proteomes" id="UP000011543"/>
    </source>
</evidence>
<protein>
    <submittedName>
        <fullName evidence="2">ATPase</fullName>
    </submittedName>
</protein>
<reference evidence="2 3" key="1">
    <citation type="journal article" date="2014" name="PLoS Genet.">
        <title>Phylogenetically driven sequencing of extremely halophilic archaea reveals strategies for static and dynamic osmo-response.</title>
        <authorList>
            <person name="Becker E.A."/>
            <person name="Seitzer P.M."/>
            <person name="Tritt A."/>
            <person name="Larsen D."/>
            <person name="Krusor M."/>
            <person name="Yao A.I."/>
            <person name="Wu D."/>
            <person name="Madern D."/>
            <person name="Eisen J.A."/>
            <person name="Darling A.E."/>
            <person name="Facciotti M.T."/>
        </authorList>
    </citation>
    <scope>NUCLEOTIDE SEQUENCE [LARGE SCALE GENOMIC DNA]</scope>
    <source>
        <strain evidence="3">ATCC 43099 / DSM 3394 / CCM 3739 / CIP 104546 / IAM 13178 / JCM 8861 / NBRC 102185 / NCIMB 2190 / MS3</strain>
    </source>
</reference>
<evidence type="ECO:0000259" key="1">
    <source>
        <dbReference type="Pfam" id="PF03008"/>
    </source>
</evidence>
<dbReference type="RefSeq" id="WP_004213504.1">
    <property type="nucleotide sequence ID" value="NC_013922.1"/>
</dbReference>
<dbReference type="EMBL" id="AOHS01000008">
    <property type="protein sequence ID" value="ELY33777.1"/>
    <property type="molecule type" value="Genomic_DNA"/>
</dbReference>
<dbReference type="GeneID" id="8822944"/>
<dbReference type="AlphaFoldDB" id="L9V9U1"/>